<dbReference type="Proteomes" id="UP001162060">
    <property type="component" value="Unassembled WGS sequence"/>
</dbReference>
<protein>
    <submittedName>
        <fullName evidence="2">Uncharacterized protein</fullName>
    </submittedName>
</protein>
<evidence type="ECO:0000313" key="2">
    <source>
        <dbReference type="EMBL" id="CAK7909135.1"/>
    </source>
</evidence>
<sequence>MKEGKSQVIEVSETKSLVSTKIQHKLERMESSEGAEAEDNNEMGYSTKRSSQEKQKSDDSLEPKAKRQNSEPLCFRVA</sequence>
<accession>A0AAV1TCH1</accession>
<reference evidence="2" key="1">
    <citation type="submission" date="2024-01" db="EMBL/GenBank/DDBJ databases">
        <authorList>
            <person name="Webb A."/>
        </authorList>
    </citation>
    <scope>NUCLEOTIDE SEQUENCE</scope>
    <source>
        <strain evidence="2">Pm1</strain>
    </source>
</reference>
<proteinExistence type="predicted"/>
<name>A0AAV1TCH1_9STRA</name>
<feature type="compositionally biased region" description="Basic and acidic residues" evidence="1">
    <location>
        <begin position="50"/>
        <end position="69"/>
    </location>
</feature>
<evidence type="ECO:0000256" key="1">
    <source>
        <dbReference type="SAM" id="MobiDB-lite"/>
    </source>
</evidence>
<feature type="region of interest" description="Disordered" evidence="1">
    <location>
        <begin position="1"/>
        <end position="78"/>
    </location>
</feature>
<evidence type="ECO:0000313" key="3">
    <source>
        <dbReference type="Proteomes" id="UP001162060"/>
    </source>
</evidence>
<comment type="caution">
    <text evidence="2">The sequence shown here is derived from an EMBL/GenBank/DDBJ whole genome shotgun (WGS) entry which is preliminary data.</text>
</comment>
<organism evidence="2 3">
    <name type="scientific">Peronospora matthiolae</name>
    <dbReference type="NCBI Taxonomy" id="2874970"/>
    <lineage>
        <taxon>Eukaryota</taxon>
        <taxon>Sar</taxon>
        <taxon>Stramenopiles</taxon>
        <taxon>Oomycota</taxon>
        <taxon>Peronosporomycetes</taxon>
        <taxon>Peronosporales</taxon>
        <taxon>Peronosporaceae</taxon>
        <taxon>Peronospora</taxon>
    </lineage>
</organism>
<gene>
    <name evidence="2" type="ORF">PM001_LOCUS3869</name>
</gene>
<dbReference type="EMBL" id="CAKLBY020000035">
    <property type="protein sequence ID" value="CAK7909135.1"/>
    <property type="molecule type" value="Genomic_DNA"/>
</dbReference>
<dbReference type="AlphaFoldDB" id="A0AAV1TCH1"/>